<gene>
    <name evidence="1" type="ORF">ABVT43_08020</name>
</gene>
<evidence type="ECO:0000313" key="2">
    <source>
        <dbReference type="Proteomes" id="UP001548189"/>
    </source>
</evidence>
<dbReference type="EMBL" id="JBEVCJ010000007">
    <property type="protein sequence ID" value="MET1255067.1"/>
    <property type="molecule type" value="Genomic_DNA"/>
</dbReference>
<comment type="caution">
    <text evidence="1">The sequence shown here is derived from an EMBL/GenBank/DDBJ whole genome shotgun (WGS) entry which is preliminary data.</text>
</comment>
<dbReference type="SUPFAM" id="SSF82649">
    <property type="entry name" value="SufE/NifU"/>
    <property type="match status" value="2"/>
</dbReference>
<evidence type="ECO:0000313" key="1">
    <source>
        <dbReference type="EMBL" id="MET1255067.1"/>
    </source>
</evidence>
<dbReference type="Gene3D" id="3.90.1010.10">
    <property type="match status" value="1"/>
</dbReference>
<protein>
    <submittedName>
        <fullName evidence="1">Iron-sulfur cluster assembly scaffold protein</fullName>
    </submittedName>
</protein>
<dbReference type="CDD" id="cd06664">
    <property type="entry name" value="IscU_like"/>
    <property type="match status" value="1"/>
</dbReference>
<accession>A0ABV2BU17</accession>
<keyword evidence="2" id="KW-1185">Reference proteome</keyword>
<organism evidence="1 2">
    <name type="scientific">Aliikangiella maris</name>
    <dbReference type="NCBI Taxonomy" id="3162458"/>
    <lineage>
        <taxon>Bacteria</taxon>
        <taxon>Pseudomonadati</taxon>
        <taxon>Pseudomonadota</taxon>
        <taxon>Gammaproteobacteria</taxon>
        <taxon>Oceanospirillales</taxon>
        <taxon>Pleioneaceae</taxon>
        <taxon>Aliikangiella</taxon>
    </lineage>
</organism>
<sequence>MALNQLYQQQIKQHANAPVGLSPTFQPTHQFDGYNPTCGDEITLLLKLEEIKLEALEFEELECASPQLKIPNNKPDALAVVANNQADHYHISQIGFTADACTICVASASLLCEFAANKSLKHLQAMTERLKTALNAPNESELNNLLTDTSLLCLGGVRQYPSRINCALLPWQTMIESITNEQTQAHKD</sequence>
<dbReference type="InterPro" id="IPR002871">
    <property type="entry name" value="NIF_FeS_clus_asmbl_NifU_N"/>
</dbReference>
<reference evidence="1 2" key="1">
    <citation type="submission" date="2024-06" db="EMBL/GenBank/DDBJ databases">
        <authorList>
            <person name="Li F."/>
        </authorList>
    </citation>
    <scope>NUCLEOTIDE SEQUENCE [LARGE SCALE GENOMIC DNA]</scope>
    <source>
        <strain evidence="1 2">GXAS 311</strain>
    </source>
</reference>
<proteinExistence type="predicted"/>
<dbReference type="Proteomes" id="UP001548189">
    <property type="component" value="Unassembled WGS sequence"/>
</dbReference>
<name>A0ABV2BU17_9GAMM</name>
<dbReference type="RefSeq" id="WP_353895653.1">
    <property type="nucleotide sequence ID" value="NZ_JBEVCJ010000007.1"/>
</dbReference>